<keyword evidence="6 12" id="KW-0812">Transmembrane</keyword>
<reference evidence="13" key="2">
    <citation type="submission" date="2013-04" db="UniProtKB">
        <authorList>
            <consortium name="EnsemblPlants"/>
        </authorList>
    </citation>
    <scope>IDENTIFICATION</scope>
</reference>
<proteinExistence type="inferred from homology"/>
<dbReference type="GO" id="GO:0052917">
    <property type="term" value="F:dol-P-Man:Man(7)GlcNAc(2)-PP-Dol alpha-1,6-mannosyltransferase activity"/>
    <property type="evidence" value="ECO:0007669"/>
    <property type="project" value="UniProtKB-EC"/>
</dbReference>
<keyword evidence="4 12" id="KW-0328">Glycosyltransferase</keyword>
<dbReference type="Proteomes" id="UP000006038">
    <property type="component" value="Chromosome 4"/>
</dbReference>
<evidence type="ECO:0000313" key="14">
    <source>
        <dbReference type="Proteomes" id="UP000006038"/>
    </source>
</evidence>
<evidence type="ECO:0000256" key="1">
    <source>
        <dbReference type="ARBA" id="ARBA00004477"/>
    </source>
</evidence>
<dbReference type="EC" id="2.4.1.-" evidence="12"/>
<dbReference type="EnsemblPlants" id="OB04G27490.1">
    <property type="protein sequence ID" value="OB04G27490.1"/>
    <property type="gene ID" value="OB04G27490"/>
</dbReference>
<feature type="transmembrane region" description="Helical" evidence="12">
    <location>
        <begin position="211"/>
        <end position="232"/>
    </location>
</feature>
<comment type="subcellular location">
    <subcellularLocation>
        <location evidence="1 12">Endoplasmic reticulum membrane</location>
        <topology evidence="1 12">Multi-pass membrane protein</topology>
    </subcellularLocation>
</comment>
<feature type="transmembrane region" description="Helical" evidence="12">
    <location>
        <begin position="99"/>
        <end position="119"/>
    </location>
</feature>
<dbReference type="AlphaFoldDB" id="J3M024"/>
<keyword evidence="8 12" id="KW-1133">Transmembrane helix</keyword>
<dbReference type="PANTHER" id="PTHR22760:SF1">
    <property type="entry name" value="DOL-P-MAN:MAN(7)GLCNAC(2)-PP-DOL ALPHA-1,6-MANNOSYLTRANSFERASE"/>
    <property type="match status" value="1"/>
</dbReference>
<evidence type="ECO:0000256" key="6">
    <source>
        <dbReference type="ARBA" id="ARBA00022692"/>
    </source>
</evidence>
<evidence type="ECO:0000256" key="7">
    <source>
        <dbReference type="ARBA" id="ARBA00022824"/>
    </source>
</evidence>
<evidence type="ECO:0000256" key="12">
    <source>
        <dbReference type="RuleBase" id="RU363075"/>
    </source>
</evidence>
<dbReference type="eggNOG" id="KOG2516">
    <property type="taxonomic scope" value="Eukaryota"/>
</dbReference>
<reference evidence="13" key="1">
    <citation type="journal article" date="2013" name="Nat. Commun.">
        <title>Whole-genome sequencing of Oryza brachyantha reveals mechanisms underlying Oryza genome evolution.</title>
        <authorList>
            <person name="Chen J."/>
            <person name="Huang Q."/>
            <person name="Gao D."/>
            <person name="Wang J."/>
            <person name="Lang Y."/>
            <person name="Liu T."/>
            <person name="Li B."/>
            <person name="Bai Z."/>
            <person name="Luis Goicoechea J."/>
            <person name="Liang C."/>
            <person name="Chen C."/>
            <person name="Zhang W."/>
            <person name="Sun S."/>
            <person name="Liao Y."/>
            <person name="Zhang X."/>
            <person name="Yang L."/>
            <person name="Song C."/>
            <person name="Wang M."/>
            <person name="Shi J."/>
            <person name="Liu G."/>
            <person name="Liu J."/>
            <person name="Zhou H."/>
            <person name="Zhou W."/>
            <person name="Yu Q."/>
            <person name="An N."/>
            <person name="Chen Y."/>
            <person name="Cai Q."/>
            <person name="Wang B."/>
            <person name="Liu B."/>
            <person name="Min J."/>
            <person name="Huang Y."/>
            <person name="Wu H."/>
            <person name="Li Z."/>
            <person name="Zhang Y."/>
            <person name="Yin Y."/>
            <person name="Song W."/>
            <person name="Jiang J."/>
            <person name="Jackson S.A."/>
            <person name="Wing R.A."/>
            <person name="Wang J."/>
            <person name="Chen M."/>
        </authorList>
    </citation>
    <scope>NUCLEOTIDE SEQUENCE [LARGE SCALE GENOMIC DNA]</scope>
    <source>
        <strain evidence="13">cv. IRGC 101232</strain>
    </source>
</reference>
<evidence type="ECO:0000313" key="13">
    <source>
        <dbReference type="EnsemblPlants" id="OB04G27490.1"/>
    </source>
</evidence>
<dbReference type="HOGENOM" id="CLU_008917_0_0_1"/>
<evidence type="ECO:0000256" key="2">
    <source>
        <dbReference type="ARBA" id="ARBA00004922"/>
    </source>
</evidence>
<keyword evidence="9 12" id="KW-0472">Membrane</keyword>
<comment type="pathway">
    <text evidence="2">Protein modification; protein glycosylation.</text>
</comment>
<evidence type="ECO:0000256" key="9">
    <source>
        <dbReference type="ARBA" id="ARBA00023136"/>
    </source>
</evidence>
<protein>
    <recommendedName>
        <fullName evidence="12">Mannosyltransferase</fullName>
        <ecNumber evidence="12">2.4.1.-</ecNumber>
    </recommendedName>
</protein>
<dbReference type="InterPro" id="IPR005599">
    <property type="entry name" value="GPI_mannosylTrfase"/>
</dbReference>
<dbReference type="GO" id="GO:0036503">
    <property type="term" value="P:ERAD pathway"/>
    <property type="evidence" value="ECO:0007669"/>
    <property type="project" value="EnsemblPlants"/>
</dbReference>
<dbReference type="GO" id="GO:0018279">
    <property type="term" value="P:protein N-linked glycosylation via asparagine"/>
    <property type="evidence" value="ECO:0007669"/>
    <property type="project" value="EnsemblPlants"/>
</dbReference>
<comment type="similarity">
    <text evidence="3 12">Belongs to the glycosyltransferase 22 family.</text>
</comment>
<name>J3M024_ORYBR</name>
<keyword evidence="7 12" id="KW-0256">Endoplasmic reticulum</keyword>
<keyword evidence="14" id="KW-1185">Reference proteome</keyword>
<dbReference type="PANTHER" id="PTHR22760">
    <property type="entry name" value="GLYCOSYLTRANSFERASE"/>
    <property type="match status" value="1"/>
</dbReference>
<dbReference type="OMA" id="WWVEVRM"/>
<comment type="function">
    <text evidence="10">Mannosyltransferase that operates in the biosynthetic pathway of dolichol-linked oligosaccharides, the glycan precursors employed in protein asparagine (N)-glycosylation. The assembly of dolichol-linked oligosaccharides begins on the cytosolic side of the endoplasmic reticulum membrane and finishes in its lumen. The sequential addition of sugars to dolichol pyrophosphate produces dolichol-linked oligosaccharides containing fourteen sugars, including two GlcNAcs, nine mannoses and three glucoses. Once assembled, the oligosaccharide is transferred from the lipid to nascent proteins by oligosaccharyltransferases. In the lumen of the endoplasmic reticulum, adds the eighth mannose residue in an alpha-1,6 linkage onto Man(7)GlcNAc(2)-PP-dolichol to produce Man(8)GlcNAc(2)-PP-dolichol.</text>
</comment>
<evidence type="ECO:0000256" key="3">
    <source>
        <dbReference type="ARBA" id="ARBA00007063"/>
    </source>
</evidence>
<feature type="transmembrane region" description="Helical" evidence="12">
    <location>
        <begin position="73"/>
        <end position="93"/>
    </location>
</feature>
<comment type="catalytic activity">
    <reaction evidence="11">
        <text>an alpha-D-Man-(1-&gt;2)-alpha-D-Man-(1-&gt;2)-alpha-D-Man-(1-&gt;3)-[alpha-D-Man-(1-&gt;2)-alpha-D-Man-(1-&gt;3)-alpha-D-Man-(1-&gt;6)]-beta-D-Man-(1-&gt;4)-beta-D-GlcNAc-(1-&gt;4)-alpha-D-GlcNAc-diphospho-di-trans,poly-cis-dolichol + a di-trans,poly-cis-dolichyl beta-D-mannosyl phosphate = an alpha-D-Man-(1-&gt;2)-alpha-D-Man-(1-&gt;2)-alpha-D-Man-(1-&gt;3)-[alpha-D-Man-(1-&gt;2)-alpha-D-Man-(1-&gt;3)-[alpha-D-Man-(1-&gt;6)]-alpha-D-Man-(1-&gt;6)]-beta-D-Man-(1-&gt;4)-beta-D-GlcNAc-(1-&gt;4)-alpha-D-GlcNAc-diphospho-di-trans,poly-cis-dolichol + a di-trans,poly-cis-dolichyl phosphate + H(+)</text>
        <dbReference type="Rhea" id="RHEA:29535"/>
        <dbReference type="Rhea" id="RHEA-COMP:19498"/>
        <dbReference type="Rhea" id="RHEA-COMP:19501"/>
        <dbReference type="Rhea" id="RHEA-COMP:19518"/>
        <dbReference type="Rhea" id="RHEA-COMP:19519"/>
        <dbReference type="ChEBI" id="CHEBI:15378"/>
        <dbReference type="ChEBI" id="CHEBI:57683"/>
        <dbReference type="ChEBI" id="CHEBI:58211"/>
        <dbReference type="ChEBI" id="CHEBI:132517"/>
        <dbReference type="ChEBI" id="CHEBI:132519"/>
        <dbReference type="EC" id="2.4.1.260"/>
    </reaction>
    <physiologicalReaction direction="left-to-right" evidence="11">
        <dbReference type="Rhea" id="RHEA:29536"/>
    </physiologicalReaction>
</comment>
<evidence type="ECO:0000256" key="5">
    <source>
        <dbReference type="ARBA" id="ARBA00022679"/>
    </source>
</evidence>
<dbReference type="Pfam" id="PF03901">
    <property type="entry name" value="Glyco_transf_22"/>
    <property type="match status" value="1"/>
</dbReference>
<feature type="transmembrane region" description="Helical" evidence="12">
    <location>
        <begin position="181"/>
        <end position="205"/>
    </location>
</feature>
<evidence type="ECO:0000256" key="4">
    <source>
        <dbReference type="ARBA" id="ARBA00022676"/>
    </source>
</evidence>
<evidence type="ECO:0000256" key="10">
    <source>
        <dbReference type="ARBA" id="ARBA00044721"/>
    </source>
</evidence>
<feature type="transmembrane region" description="Helical" evidence="12">
    <location>
        <begin position="20"/>
        <end position="38"/>
    </location>
</feature>
<dbReference type="Gramene" id="OB04G27490.1">
    <property type="protein sequence ID" value="OB04G27490.1"/>
    <property type="gene ID" value="OB04G27490"/>
</dbReference>
<organism evidence="13">
    <name type="scientific">Oryza brachyantha</name>
    <name type="common">malo sina</name>
    <dbReference type="NCBI Taxonomy" id="4533"/>
    <lineage>
        <taxon>Eukaryota</taxon>
        <taxon>Viridiplantae</taxon>
        <taxon>Streptophyta</taxon>
        <taxon>Embryophyta</taxon>
        <taxon>Tracheophyta</taxon>
        <taxon>Spermatophyta</taxon>
        <taxon>Magnoliopsida</taxon>
        <taxon>Liliopsida</taxon>
        <taxon>Poales</taxon>
        <taxon>Poaceae</taxon>
        <taxon>BOP clade</taxon>
        <taxon>Oryzoideae</taxon>
        <taxon>Oryzeae</taxon>
        <taxon>Oryzinae</taxon>
        <taxon>Oryza</taxon>
    </lineage>
</organism>
<dbReference type="STRING" id="4533.J3M024"/>
<accession>J3M024</accession>
<keyword evidence="5" id="KW-0808">Transferase</keyword>
<evidence type="ECO:0000256" key="8">
    <source>
        <dbReference type="ARBA" id="ARBA00022989"/>
    </source>
</evidence>
<evidence type="ECO:0000256" key="11">
    <source>
        <dbReference type="ARBA" id="ARBA00048899"/>
    </source>
</evidence>
<feature type="transmembrane region" description="Helical" evidence="12">
    <location>
        <begin position="350"/>
        <end position="372"/>
    </location>
</feature>
<sequence length="516" mass="58913">MAPPRPSPAARLLREYGWDLLLGSIAAFYAVMVPYTKVEESFNVQAMHDILYHNYHIEKYDHLEFPGVVPRSFIGALVVSVISSPAVFIMHLFHIPKVYGLLAVRMMLGSITLITLRLIRVQVKNKFGHHAEAFYVMLTATQFHLLFYSTRPLPNILALAFVNLTYYFWFKGNYLRTLQALIVAAVIFRCDMILLLGTIGLALLLSRSISLLEAVKCCVSTAIICIGFTVLVDSIMWRRILWPEFEVLWFNSVLNRSSEWGTHPIHWYFTSALPRSMLVAYPLSVVGASLDRRIVKYILPVFLFVILYSKLPHKELRFIIASIPMLNVSASLAASRVYNNRKKAGWKLLYVLMIGGFLASLGYSSVTFMASYNNYPGGYALKALHEADSLMKEKTVHIDAFTAMSGVSRFCESEYPWRYATLLFYLCDLLSPFISFQYSKEEEISIEEYQERNFTYLLNEHRHISGYKCLFAVDGFSRAKIQPRIPPLSLVKEPKVFAHGNTRDPDILSLNWPGCP</sequence>
<feature type="transmembrane region" description="Helical" evidence="12">
    <location>
        <begin position="153"/>
        <end position="169"/>
    </location>
</feature>
<dbReference type="GO" id="GO:0005789">
    <property type="term" value="C:endoplasmic reticulum membrane"/>
    <property type="evidence" value="ECO:0007669"/>
    <property type="project" value="UniProtKB-SubCell"/>
</dbReference>